<keyword evidence="2" id="KW-0808">Transferase</keyword>
<keyword evidence="3" id="KW-1185">Reference proteome</keyword>
<dbReference type="GO" id="GO:0016740">
    <property type="term" value="F:transferase activity"/>
    <property type="evidence" value="ECO:0007669"/>
    <property type="project" value="UniProtKB-KW"/>
</dbReference>
<dbReference type="AlphaFoldDB" id="A0A846U863"/>
<reference evidence="2 3" key="1">
    <citation type="submission" date="2020-02" db="EMBL/GenBank/DDBJ databases">
        <authorList>
            <person name="Sun Q."/>
        </authorList>
    </citation>
    <scope>NUCLEOTIDE SEQUENCE [LARGE SCALE GENOMIC DNA]</scope>
    <source>
        <strain evidence="2 3">YIM 13062</strain>
    </source>
</reference>
<name>A0A846U863_9MICC</name>
<dbReference type="RefSeq" id="WP_119932786.1">
    <property type="nucleotide sequence ID" value="NZ_JAAVUN010000012.1"/>
</dbReference>
<accession>A0A846U863</accession>
<dbReference type="Proteomes" id="UP000521379">
    <property type="component" value="Unassembled WGS sequence"/>
</dbReference>
<proteinExistence type="predicted"/>
<feature type="domain" description="Polysaccharide pyruvyl transferase" evidence="1">
    <location>
        <begin position="15"/>
        <end position="262"/>
    </location>
</feature>
<evidence type="ECO:0000259" key="1">
    <source>
        <dbReference type="Pfam" id="PF04230"/>
    </source>
</evidence>
<dbReference type="InterPro" id="IPR007345">
    <property type="entry name" value="Polysacch_pyruvyl_Trfase"/>
</dbReference>
<evidence type="ECO:0000313" key="2">
    <source>
        <dbReference type="EMBL" id="NKE09776.1"/>
    </source>
</evidence>
<organism evidence="2 3">
    <name type="scientific">Kocuria subflava</name>
    <dbReference type="NCBI Taxonomy" id="1736139"/>
    <lineage>
        <taxon>Bacteria</taxon>
        <taxon>Bacillati</taxon>
        <taxon>Actinomycetota</taxon>
        <taxon>Actinomycetes</taxon>
        <taxon>Micrococcales</taxon>
        <taxon>Micrococcaceae</taxon>
        <taxon>Kocuria</taxon>
    </lineage>
</organism>
<evidence type="ECO:0000313" key="3">
    <source>
        <dbReference type="Proteomes" id="UP000521379"/>
    </source>
</evidence>
<dbReference type="Pfam" id="PF04230">
    <property type="entry name" value="PS_pyruv_trans"/>
    <property type="match status" value="1"/>
</dbReference>
<dbReference type="EMBL" id="JAAVUN010000012">
    <property type="protein sequence ID" value="NKE09776.1"/>
    <property type="molecule type" value="Genomic_DNA"/>
</dbReference>
<gene>
    <name evidence="2" type="ORF">GTW58_07465</name>
</gene>
<sequence>MTLRVGLVGFFGWGNYGDELMRSIWEKQLPFDTRVVHDLLDKPYFSKQAREMIADYDAILIGGGDLIIPRQVSPLYWNTALVNRPCLVSGIGAGLEDSIVRTHVDAHVINFLNHPRVDRVSVRDDGTASWIKDHGGPENVLITPDLGFAYPLDTHPLIPRDANCGCGSVGIVVRKKLSSDMAPAVDRVLRWAKDRGSSVEFLVAATGREAFDEAATVQKQWPDLPVRTESSIQGVTDALSDYSVVASGKFHVSLMCLRMGIANLTLRGTHKIEQLAQQVQDSGLSTVIQPQHSDDAIEDLAYRPVPKDRVTHLERGAVAEIAAVHDCLTEIASQC</sequence>
<protein>
    <submittedName>
        <fullName evidence="2">Polysaccharide pyruvyl transferase family protein</fullName>
    </submittedName>
</protein>
<comment type="caution">
    <text evidence="2">The sequence shown here is derived from an EMBL/GenBank/DDBJ whole genome shotgun (WGS) entry which is preliminary data.</text>
</comment>